<accession>A0A430BD77</accession>
<dbReference type="AlphaFoldDB" id="A0A430BD77"/>
<organism evidence="1 2">
    <name type="scientific">Sphingobium yanoikuyae</name>
    <name type="common">Sphingomonas yanoikuyae</name>
    <dbReference type="NCBI Taxonomy" id="13690"/>
    <lineage>
        <taxon>Bacteria</taxon>
        <taxon>Pseudomonadati</taxon>
        <taxon>Pseudomonadota</taxon>
        <taxon>Alphaproteobacteria</taxon>
        <taxon>Sphingomonadales</taxon>
        <taxon>Sphingomonadaceae</taxon>
        <taxon>Sphingobium</taxon>
    </lineage>
</organism>
<evidence type="ECO:0000313" key="1">
    <source>
        <dbReference type="EMBL" id="RSU46627.1"/>
    </source>
</evidence>
<evidence type="ECO:0000313" key="2">
    <source>
        <dbReference type="Proteomes" id="UP000287401"/>
    </source>
</evidence>
<dbReference type="EMBL" id="QRAL01000056">
    <property type="protein sequence ID" value="RSU46627.1"/>
    <property type="molecule type" value="Genomic_DNA"/>
</dbReference>
<protein>
    <submittedName>
        <fullName evidence="1">Uncharacterized protein</fullName>
    </submittedName>
</protein>
<name>A0A430BD77_SPHYA</name>
<reference evidence="1 2" key="1">
    <citation type="submission" date="2018-07" db="EMBL/GenBank/DDBJ databases">
        <title>Genomic and Epidemiologic Investigation of an Indolent Hospital Outbreak.</title>
        <authorList>
            <person name="Johnson R.C."/>
            <person name="Deming C."/>
            <person name="Conlan S."/>
            <person name="Zellmer C.J."/>
            <person name="Michelin A.V."/>
            <person name="Lee-Lin S."/>
            <person name="Thomas P.J."/>
            <person name="Park M."/>
            <person name="Weingarten R.A."/>
            <person name="Less J."/>
            <person name="Dekker J.P."/>
            <person name="Frank K.M."/>
            <person name="Musser K.A."/>
            <person name="Mcquiston J.R."/>
            <person name="Henderson D.K."/>
            <person name="Lau A.F."/>
            <person name="Palmore T.N."/>
            <person name="Segre J.A."/>
        </authorList>
    </citation>
    <scope>NUCLEOTIDE SEQUENCE [LARGE SCALE GENOMIC DNA]</scope>
    <source>
        <strain evidence="1 2">SK-NIH.Env6_1116</strain>
    </source>
</reference>
<dbReference type="Proteomes" id="UP000287401">
    <property type="component" value="Unassembled WGS sequence"/>
</dbReference>
<sequence>MRSASFPILDALEGGGARTSLAFILILAHTAWVDCRAGQSRSHRLFDLNMKPNMTGACIPAGKIKTA</sequence>
<comment type="caution">
    <text evidence="1">The sequence shown here is derived from an EMBL/GenBank/DDBJ whole genome shotgun (WGS) entry which is preliminary data.</text>
</comment>
<gene>
    <name evidence="1" type="ORF">DAH51_25525</name>
</gene>
<proteinExistence type="predicted"/>